<dbReference type="Gene3D" id="3.20.20.140">
    <property type="entry name" value="Metal-dependent hydrolases"/>
    <property type="match status" value="1"/>
</dbReference>
<proteinExistence type="inferred from homology"/>
<gene>
    <name evidence="3" type="ORF">LLY24_04795</name>
</gene>
<dbReference type="PANTHER" id="PTHR43569">
    <property type="entry name" value="AMIDOHYDROLASE"/>
    <property type="match status" value="1"/>
</dbReference>
<comment type="similarity">
    <text evidence="1">Belongs to the metallo-dependent hydrolases superfamily.</text>
</comment>
<dbReference type="PANTHER" id="PTHR43569:SF1">
    <property type="entry name" value="BLL3371 PROTEIN"/>
    <property type="match status" value="1"/>
</dbReference>
<dbReference type="InterPro" id="IPR032466">
    <property type="entry name" value="Metal_Hydrolase"/>
</dbReference>
<reference evidence="3" key="1">
    <citation type="submission" date="2021-11" db="EMBL/GenBank/DDBJ databases">
        <title>Halomonas sp., isolated from a coastal aquaculture zone in Dongshan Bay.</title>
        <authorList>
            <person name="Lin W."/>
        </authorList>
    </citation>
    <scope>NUCLEOTIDE SEQUENCE</scope>
    <source>
        <strain evidence="3">Yzlin-01</strain>
    </source>
</reference>
<dbReference type="Pfam" id="PF04909">
    <property type="entry name" value="Amidohydro_2"/>
    <property type="match status" value="1"/>
</dbReference>
<organism evidence="3 4">
    <name type="scientific">Halomonas dongshanensis</name>
    <dbReference type="NCBI Taxonomy" id="2890835"/>
    <lineage>
        <taxon>Bacteria</taxon>
        <taxon>Pseudomonadati</taxon>
        <taxon>Pseudomonadota</taxon>
        <taxon>Gammaproteobacteria</taxon>
        <taxon>Oceanospirillales</taxon>
        <taxon>Halomonadaceae</taxon>
        <taxon>Halomonas</taxon>
    </lineage>
</organism>
<dbReference type="InterPro" id="IPR006680">
    <property type="entry name" value="Amidohydro-rel"/>
</dbReference>
<name>A0ABT2EAN0_9GAMM</name>
<evidence type="ECO:0000256" key="1">
    <source>
        <dbReference type="ARBA" id="ARBA00038310"/>
    </source>
</evidence>
<dbReference type="RefSeq" id="WP_259035148.1">
    <property type="nucleotide sequence ID" value="NZ_JAJISC010000002.1"/>
</dbReference>
<accession>A0ABT2EAN0</accession>
<dbReference type="SUPFAM" id="SSF51556">
    <property type="entry name" value="Metallo-dependent hydrolases"/>
    <property type="match status" value="1"/>
</dbReference>
<evidence type="ECO:0000313" key="4">
    <source>
        <dbReference type="Proteomes" id="UP001165542"/>
    </source>
</evidence>
<dbReference type="Proteomes" id="UP001165542">
    <property type="component" value="Unassembled WGS sequence"/>
</dbReference>
<evidence type="ECO:0000313" key="3">
    <source>
        <dbReference type="EMBL" id="MCS2608639.1"/>
    </source>
</evidence>
<dbReference type="EMBL" id="JAJISC010000002">
    <property type="protein sequence ID" value="MCS2608639.1"/>
    <property type="molecule type" value="Genomic_DNA"/>
</dbReference>
<sequence>MQVVDPHLHFWALDQGNQPWLENPTPNLLGDYTPMARDFGPDELLDQLDDIELVGLVHVEADADDPVAETRWLTRTLAAYPSLNAAMVVRVDLSQPEAPARLEAQCALSGAVRGVRQILNVHQNPLYDYVGRHYMKEALWQQNLARLAPLKLSFDLQIYPSQMTQAAAIAARHPDIQFVLNHAGMYVDRQGVRGWCEWRDGMRTLACQPNIVTKLSGFGMLDHQWSLGSIRPLILEAIDAFGVERCLFASNYPVDGLYARYADIWHAYAQIIADASHTEQQALFVSNARRIYRI</sequence>
<evidence type="ECO:0000259" key="2">
    <source>
        <dbReference type="Pfam" id="PF04909"/>
    </source>
</evidence>
<feature type="domain" description="Amidohydrolase-related" evidence="2">
    <location>
        <begin position="4"/>
        <end position="294"/>
    </location>
</feature>
<protein>
    <submittedName>
        <fullName evidence="3">Amidohydrolase family protein</fullName>
    </submittedName>
</protein>
<dbReference type="InterPro" id="IPR052350">
    <property type="entry name" value="Metallo-dep_Lactonases"/>
</dbReference>
<comment type="caution">
    <text evidence="3">The sequence shown here is derived from an EMBL/GenBank/DDBJ whole genome shotgun (WGS) entry which is preliminary data.</text>
</comment>
<keyword evidence="4" id="KW-1185">Reference proteome</keyword>